<accession>A0A6N9VGC9</accession>
<dbReference type="Proteomes" id="UP000471648">
    <property type="component" value="Unassembled WGS sequence"/>
</dbReference>
<dbReference type="EMBL" id="JAAGME010001542">
    <property type="protein sequence ID" value="NEB72412.1"/>
    <property type="molecule type" value="Genomic_DNA"/>
</dbReference>
<protein>
    <submittedName>
        <fullName evidence="1">Uncharacterized protein</fullName>
    </submittedName>
</protein>
<reference evidence="1 3" key="1">
    <citation type="submission" date="2020-01" db="EMBL/GenBank/DDBJ databases">
        <title>Insect and environment-associated Actinomycetes.</title>
        <authorList>
            <person name="Currrie C."/>
            <person name="Chevrette M."/>
            <person name="Carlson C."/>
            <person name="Stubbendieck R."/>
            <person name="Wendt-Pienkowski E."/>
        </authorList>
    </citation>
    <scope>NUCLEOTIDE SEQUENCE [LARGE SCALE GENOMIC DNA]</scope>
    <source>
        <strain evidence="1 3">SID14438</strain>
    </source>
</reference>
<organism evidence="1 3">
    <name type="scientific">Streptomyces microflavus</name>
    <name type="common">Streptomyces lipmanii</name>
    <dbReference type="NCBI Taxonomy" id="1919"/>
    <lineage>
        <taxon>Bacteria</taxon>
        <taxon>Bacillati</taxon>
        <taxon>Actinomycetota</taxon>
        <taxon>Actinomycetes</taxon>
        <taxon>Kitasatosporales</taxon>
        <taxon>Streptomycetaceae</taxon>
        <taxon>Streptomyces</taxon>
    </lineage>
</organism>
<sequence length="57" mass="6377">MATYRVYGTAKASPVDADWELLAETPDAVVATQLAHQSEGTFWRRLTEDGHMVLDRV</sequence>
<dbReference type="AlphaFoldDB" id="A0A6N9VGC9"/>
<evidence type="ECO:0000313" key="3">
    <source>
        <dbReference type="Proteomes" id="UP000471648"/>
    </source>
</evidence>
<proteinExistence type="predicted"/>
<evidence type="ECO:0000313" key="1">
    <source>
        <dbReference type="EMBL" id="NEB70348.1"/>
    </source>
</evidence>
<dbReference type="EMBL" id="JAAGME010001046">
    <property type="protein sequence ID" value="NEB70348.1"/>
    <property type="molecule type" value="Genomic_DNA"/>
</dbReference>
<dbReference type="RefSeq" id="WP_164358232.1">
    <property type="nucleotide sequence ID" value="NZ_JAAGME010001046.1"/>
</dbReference>
<comment type="caution">
    <text evidence="1">The sequence shown here is derived from an EMBL/GenBank/DDBJ whole genome shotgun (WGS) entry which is preliminary data.</text>
</comment>
<name>A0A6N9VGC9_STRMI</name>
<gene>
    <name evidence="1" type="ORF">G3I39_25305</name>
    <name evidence="2" type="ORF">G3I39_35860</name>
</gene>
<evidence type="ECO:0000313" key="2">
    <source>
        <dbReference type="EMBL" id="NEB72412.1"/>
    </source>
</evidence>